<protein>
    <submittedName>
        <fullName evidence="2">Glycosyl hydrolase family 5</fullName>
    </submittedName>
</protein>
<dbReference type="RefSeq" id="WP_067560229.1">
    <property type="nucleotide sequence ID" value="NZ_LPXN01000171.1"/>
</dbReference>
<comment type="caution">
    <text evidence="2">The sequence shown here is derived from an EMBL/GenBank/DDBJ whole genome shotgun (WGS) entry which is preliminary data.</text>
</comment>
<dbReference type="InterPro" id="IPR019225">
    <property type="entry name" value="DUF2155"/>
</dbReference>
<dbReference type="Pfam" id="PF09923">
    <property type="entry name" value="DUF2155"/>
    <property type="match status" value="1"/>
</dbReference>
<feature type="chain" id="PRO_5007601732" evidence="1">
    <location>
        <begin position="20"/>
        <end position="126"/>
    </location>
</feature>
<proteinExistence type="predicted"/>
<feature type="signal peptide" evidence="1">
    <location>
        <begin position="1"/>
        <end position="19"/>
    </location>
</feature>
<evidence type="ECO:0000313" key="2">
    <source>
        <dbReference type="EMBL" id="KZC98336.1"/>
    </source>
</evidence>
<keyword evidence="2" id="KW-0378">Hydrolase</keyword>
<gene>
    <name evidence="2" type="ORF">AUP43_03925</name>
</gene>
<sequence>MKRLAFAPLFLCLVSAASAQTQPRYNDFPVAVLQGLDKVTARVSTFEAPVGEDVSFGSLHIVTRTCKKRPPEETPESAAFLEIYDQKPGEQAQTLFSGWMFASSPALNPLHHAVYDVWVIDCKKAG</sequence>
<organism evidence="2 3">
    <name type="scientific">Oceanibaculum pacificum</name>
    <dbReference type="NCBI Taxonomy" id="580166"/>
    <lineage>
        <taxon>Bacteria</taxon>
        <taxon>Pseudomonadati</taxon>
        <taxon>Pseudomonadota</taxon>
        <taxon>Alphaproteobacteria</taxon>
        <taxon>Rhodospirillales</taxon>
        <taxon>Oceanibaculaceae</taxon>
        <taxon>Oceanibaculum</taxon>
    </lineage>
</organism>
<dbReference type="STRING" id="580166.AUP43_03925"/>
<dbReference type="Proteomes" id="UP000076400">
    <property type="component" value="Unassembled WGS sequence"/>
</dbReference>
<evidence type="ECO:0000313" key="3">
    <source>
        <dbReference type="Proteomes" id="UP000076400"/>
    </source>
</evidence>
<dbReference type="OrthoDB" id="9810376at2"/>
<keyword evidence="1" id="KW-0732">Signal</keyword>
<accession>A0A154VAE8</accession>
<keyword evidence="3" id="KW-1185">Reference proteome</keyword>
<evidence type="ECO:0000256" key="1">
    <source>
        <dbReference type="SAM" id="SignalP"/>
    </source>
</evidence>
<name>A0A154VAE8_9PROT</name>
<dbReference type="AlphaFoldDB" id="A0A154VAE8"/>
<reference evidence="2 3" key="1">
    <citation type="submission" date="2015-12" db="EMBL/GenBank/DDBJ databases">
        <title>Genome sequence of Oceanibaculum pacificum MCCC 1A02656.</title>
        <authorList>
            <person name="Lu L."/>
            <person name="Lai Q."/>
            <person name="Shao Z."/>
            <person name="Qian P."/>
        </authorList>
    </citation>
    <scope>NUCLEOTIDE SEQUENCE [LARGE SCALE GENOMIC DNA]</scope>
    <source>
        <strain evidence="2 3">MCCC 1A02656</strain>
    </source>
</reference>
<dbReference type="GO" id="GO:0016787">
    <property type="term" value="F:hydrolase activity"/>
    <property type="evidence" value="ECO:0007669"/>
    <property type="project" value="UniProtKB-KW"/>
</dbReference>
<dbReference type="EMBL" id="LPXN01000171">
    <property type="protein sequence ID" value="KZC98336.1"/>
    <property type="molecule type" value="Genomic_DNA"/>
</dbReference>